<feature type="region of interest" description="Disordered" evidence="1">
    <location>
        <begin position="32"/>
        <end position="117"/>
    </location>
</feature>
<keyword evidence="3" id="KW-1185">Reference proteome</keyword>
<evidence type="ECO:0000313" key="2">
    <source>
        <dbReference type="EMBL" id="RWX44527.1"/>
    </source>
</evidence>
<feature type="non-terminal residue" evidence="2">
    <location>
        <position position="138"/>
    </location>
</feature>
<accession>A0A444IUK4</accession>
<proteinExistence type="predicted"/>
<evidence type="ECO:0000256" key="1">
    <source>
        <dbReference type="SAM" id="MobiDB-lite"/>
    </source>
</evidence>
<name>A0A444IUK4_9BACT</name>
<dbReference type="AlphaFoldDB" id="A0A444IUK4"/>
<feature type="compositionally biased region" description="Basic and acidic residues" evidence="1">
    <location>
        <begin position="72"/>
        <end position="87"/>
    </location>
</feature>
<gene>
    <name evidence="2" type="ORF">VT98_13731</name>
</gene>
<protein>
    <submittedName>
        <fullName evidence="2">Uncharacterized protein</fullName>
    </submittedName>
</protein>
<organism evidence="2 3">
    <name type="scientific">Candidatus Electrothrix communis</name>
    <dbReference type="NCBI Taxonomy" id="1859133"/>
    <lineage>
        <taxon>Bacteria</taxon>
        <taxon>Pseudomonadati</taxon>
        <taxon>Thermodesulfobacteriota</taxon>
        <taxon>Desulfobulbia</taxon>
        <taxon>Desulfobulbales</taxon>
        <taxon>Desulfobulbaceae</taxon>
        <taxon>Candidatus Electrothrix</taxon>
    </lineage>
</organism>
<dbReference type="EMBL" id="MTKP01000373">
    <property type="protein sequence ID" value="RWX44527.1"/>
    <property type="molecule type" value="Genomic_DNA"/>
</dbReference>
<feature type="compositionally biased region" description="Basic and acidic residues" evidence="1">
    <location>
        <begin position="52"/>
        <end position="64"/>
    </location>
</feature>
<comment type="caution">
    <text evidence="2">The sequence shown here is derived from an EMBL/GenBank/DDBJ whole genome shotgun (WGS) entry which is preliminary data.</text>
</comment>
<sequence>MKSTDFFHLKTVRFFLLIAALAGVFLLGRCSQPEPVKEPIPMEQPVPSEQPAEEKELIRVEPRAPSEQPAEEQPRGEKEPAVEEKTEPVQPEPGSTLDEAESSLVSTTETAEQEEVQFDEQCRDIRLDAQSCVFPFLH</sequence>
<evidence type="ECO:0000313" key="3">
    <source>
        <dbReference type="Proteomes" id="UP000288086"/>
    </source>
</evidence>
<dbReference type="Proteomes" id="UP000288086">
    <property type="component" value="Unassembled WGS sequence"/>
</dbReference>
<reference evidence="2 3" key="1">
    <citation type="submission" date="2017-01" db="EMBL/GenBank/DDBJ databases">
        <title>The cable genome- insights into the physiology and evolution of filamentous bacteria capable of sulfide oxidation via long distance electron transfer.</title>
        <authorList>
            <person name="Schreiber L."/>
            <person name="Bjerg J.T."/>
            <person name="Boggild A."/>
            <person name="Van De Vossenberg J."/>
            <person name="Meysman F."/>
            <person name="Nielsen L.P."/>
            <person name="Schramm A."/>
            <person name="Kjeldsen K.U."/>
        </authorList>
    </citation>
    <scope>NUCLEOTIDE SEQUENCE [LARGE SCALE GENOMIC DNA]</scope>
    <source>
        <strain evidence="2">A1</strain>
    </source>
</reference>